<keyword evidence="2" id="KW-1185">Reference proteome</keyword>
<organism evidence="1 2">
    <name type="scientific">Pseudoflavonifractor capillosus ATCC 29799</name>
    <dbReference type="NCBI Taxonomy" id="411467"/>
    <lineage>
        <taxon>Bacteria</taxon>
        <taxon>Bacillati</taxon>
        <taxon>Bacillota</taxon>
        <taxon>Clostridia</taxon>
        <taxon>Eubacteriales</taxon>
        <taxon>Oscillospiraceae</taxon>
        <taxon>Pseudoflavonifractor</taxon>
    </lineage>
</organism>
<gene>
    <name evidence="1" type="ORF">BACCAP_04140</name>
</gene>
<dbReference type="AlphaFoldDB" id="A6P0X4"/>
<name>A6P0X4_9FIRM</name>
<dbReference type="Proteomes" id="UP000003639">
    <property type="component" value="Unassembled WGS sequence"/>
</dbReference>
<comment type="caution">
    <text evidence="1">The sequence shown here is derived from an EMBL/GenBank/DDBJ whole genome shotgun (WGS) entry which is preliminary data.</text>
</comment>
<reference evidence="1 2" key="1">
    <citation type="submission" date="2007-04" db="EMBL/GenBank/DDBJ databases">
        <authorList>
            <person name="Fulton L."/>
            <person name="Clifton S."/>
            <person name="Fulton B."/>
            <person name="Xu J."/>
            <person name="Minx P."/>
            <person name="Pepin K.H."/>
            <person name="Johnson M."/>
            <person name="Thiruvilangam P."/>
            <person name="Bhonagiri V."/>
            <person name="Nash W.E."/>
            <person name="Mardis E.R."/>
            <person name="Wilson R.K."/>
        </authorList>
    </citation>
    <scope>NUCLEOTIDE SEQUENCE [LARGE SCALE GENOMIC DNA]</scope>
    <source>
        <strain evidence="1 2">ATCC 29799</strain>
    </source>
</reference>
<sequence>MYLFLVLRGVLALLNGGHITCLTVILNGPNAPGSDC</sequence>
<dbReference type="EMBL" id="AAXG02000045">
    <property type="protein sequence ID" value="EDM97995.1"/>
    <property type="molecule type" value="Genomic_DNA"/>
</dbReference>
<reference evidence="1 2" key="2">
    <citation type="submission" date="2007-06" db="EMBL/GenBank/DDBJ databases">
        <title>Draft genome sequence of Pseudoflavonifractor capillosus ATCC 29799.</title>
        <authorList>
            <person name="Sudarsanam P."/>
            <person name="Ley R."/>
            <person name="Guruge J."/>
            <person name="Turnbaugh P.J."/>
            <person name="Mahowald M."/>
            <person name="Liep D."/>
            <person name="Gordon J."/>
        </authorList>
    </citation>
    <scope>NUCLEOTIDE SEQUENCE [LARGE SCALE GENOMIC DNA]</scope>
    <source>
        <strain evidence="1 2">ATCC 29799</strain>
    </source>
</reference>
<accession>A6P0X4</accession>
<dbReference type="STRING" id="411467.BACCAP_04140"/>
<evidence type="ECO:0000313" key="2">
    <source>
        <dbReference type="Proteomes" id="UP000003639"/>
    </source>
</evidence>
<protein>
    <submittedName>
        <fullName evidence="1">Uncharacterized protein</fullName>
    </submittedName>
</protein>
<evidence type="ECO:0000313" key="1">
    <source>
        <dbReference type="EMBL" id="EDM97995.1"/>
    </source>
</evidence>
<proteinExistence type="predicted"/>